<keyword evidence="4" id="KW-0285">Flavoprotein</keyword>
<evidence type="ECO:0000313" key="9">
    <source>
        <dbReference type="EMBL" id="RDB60725.1"/>
    </source>
</evidence>
<dbReference type="InterPro" id="IPR014730">
    <property type="entry name" value="ETF_a/b_N"/>
</dbReference>
<dbReference type="Pfam" id="PF01012">
    <property type="entry name" value="ETF"/>
    <property type="match status" value="1"/>
</dbReference>
<comment type="cofactor">
    <cofactor evidence="6">
        <name>FAD</name>
        <dbReference type="ChEBI" id="CHEBI:57692"/>
    </cofactor>
    <text evidence="6">Binds 1 FAD per dimer.</text>
</comment>
<dbReference type="SUPFAM" id="SSF52467">
    <property type="entry name" value="DHS-like NAD/FAD-binding domain"/>
    <property type="match status" value="1"/>
</dbReference>
<sequence length="295" mass="30280">MKAFVLAEHSDAAQELCAGARTMADEVVLVAIADMEVPAAVADKVLHVALPEGAVVDDAADTVIAAFDAEQPGVVLVEPTRHMKVVAGKVAAHAGASIIPDVIEFDGDVATDMYFGGVGMKKQKATGVAFYGVGAGVFAEAAASGANATEELAWVAPAKAIKLVSSVPVEKSGVDLNKADVVVAAGRGFGAEEDLQMARDLCDKIGGGLGCSRPLTEGVNWLPTEVYVGVSGLMLSPKVYIAAGISGQMQHMVGCNRATTLFAINKDKNAPVFKQCDYGLVGDIKTVLPALVAAL</sequence>
<reference evidence="9 10" key="1">
    <citation type="journal article" date="2018" name="Elife">
        <title>Discovery and characterization of a prevalent human gut bacterial enzyme sufficient for the inactivation of a family of plant toxins.</title>
        <authorList>
            <person name="Koppel N."/>
            <person name="Bisanz J.E."/>
            <person name="Pandelia M.E."/>
            <person name="Turnbaugh P.J."/>
            <person name="Balskus E.P."/>
        </authorList>
    </citation>
    <scope>NUCLEOTIDE SEQUENCE [LARGE SCALE GENOMIC DNA]</scope>
    <source>
        <strain evidence="9 10">OB21 GAM31</strain>
    </source>
</reference>
<evidence type="ECO:0000256" key="5">
    <source>
        <dbReference type="ARBA" id="ARBA00025649"/>
    </source>
</evidence>
<feature type="binding site" evidence="6">
    <location>
        <position position="187"/>
    </location>
    <ligand>
        <name>FAD</name>
        <dbReference type="ChEBI" id="CHEBI:57692"/>
    </ligand>
</feature>
<dbReference type="RefSeq" id="WP_114614909.1">
    <property type="nucleotide sequence ID" value="NZ_CALIRK010000023.1"/>
</dbReference>
<evidence type="ECO:0000256" key="4">
    <source>
        <dbReference type="ARBA" id="ARBA00022630"/>
    </source>
</evidence>
<dbReference type="GO" id="GO:0050660">
    <property type="term" value="F:flavin adenine dinucleotide binding"/>
    <property type="evidence" value="ECO:0007669"/>
    <property type="project" value="InterPro"/>
</dbReference>
<gene>
    <name evidence="9" type="ORF">C1881_02285</name>
</gene>
<dbReference type="Pfam" id="PF00766">
    <property type="entry name" value="ETF_alpha"/>
    <property type="match status" value="1"/>
</dbReference>
<dbReference type="PANTHER" id="PTHR43153:SF1">
    <property type="entry name" value="ELECTRON TRANSFER FLAVOPROTEIN SUBUNIT ALPHA, MITOCHONDRIAL"/>
    <property type="match status" value="1"/>
</dbReference>
<dbReference type="InterPro" id="IPR029035">
    <property type="entry name" value="DHS-like_NAD/FAD-binding_dom"/>
</dbReference>
<dbReference type="FunFam" id="3.40.50.1220:FF:000004">
    <property type="entry name" value="Electron transfer flavoprotein"/>
    <property type="match status" value="1"/>
</dbReference>
<organism evidence="9 10">
    <name type="scientific">Slackia isoflavoniconvertens</name>
    <dbReference type="NCBI Taxonomy" id="572010"/>
    <lineage>
        <taxon>Bacteria</taxon>
        <taxon>Bacillati</taxon>
        <taxon>Actinomycetota</taxon>
        <taxon>Coriobacteriia</taxon>
        <taxon>Eggerthellales</taxon>
        <taxon>Eggerthellaceae</taxon>
        <taxon>Slackia</taxon>
    </lineage>
</organism>
<comment type="caution">
    <text evidence="9">The sequence shown here is derived from an EMBL/GenBank/DDBJ whole genome shotgun (WGS) entry which is preliminary data.</text>
</comment>
<dbReference type="InterPro" id="IPR001308">
    <property type="entry name" value="ETF_a/FixB"/>
</dbReference>
<dbReference type="SUPFAM" id="SSF52402">
    <property type="entry name" value="Adenine nucleotide alpha hydrolases-like"/>
    <property type="match status" value="1"/>
</dbReference>
<name>A0A369LRC4_9ACTN</name>
<feature type="binding site" evidence="6">
    <location>
        <begin position="283"/>
        <end position="284"/>
    </location>
    <ligand>
        <name>FAD</name>
        <dbReference type="ChEBI" id="CHEBI:57692"/>
    </ligand>
</feature>
<dbReference type="InterPro" id="IPR014731">
    <property type="entry name" value="ETF_asu_C"/>
</dbReference>
<evidence type="ECO:0000259" key="8">
    <source>
        <dbReference type="Pfam" id="PF01012"/>
    </source>
</evidence>
<accession>A0A369LRC4</accession>
<keyword evidence="3" id="KW-0813">Transport</keyword>
<feature type="binding site" evidence="6">
    <location>
        <begin position="212"/>
        <end position="213"/>
    </location>
    <ligand>
        <name>FAD</name>
        <dbReference type="ChEBI" id="CHEBI:57692"/>
    </ligand>
</feature>
<feature type="domain" description="Electron transfer flavoprotein alpha subunit C-terminal" evidence="7">
    <location>
        <begin position="175"/>
        <end position="255"/>
    </location>
</feature>
<comment type="subunit">
    <text evidence="2">Heterodimer of an alpha and a beta subunit.</text>
</comment>
<protein>
    <submittedName>
        <fullName evidence="9">Electron transfer flavoprotein subunit alpha</fullName>
    </submittedName>
</protein>
<dbReference type="Gene3D" id="3.40.50.620">
    <property type="entry name" value="HUPs"/>
    <property type="match status" value="1"/>
</dbReference>
<keyword evidence="6" id="KW-0274">FAD</keyword>
<dbReference type="AlphaFoldDB" id="A0A369LRC4"/>
<evidence type="ECO:0000313" key="10">
    <source>
        <dbReference type="Proteomes" id="UP000253975"/>
    </source>
</evidence>
<evidence type="ECO:0000256" key="1">
    <source>
        <dbReference type="ARBA" id="ARBA00005817"/>
    </source>
</evidence>
<dbReference type="PIRSF" id="PIRSF000089">
    <property type="entry name" value="Electra_flavoP_a"/>
    <property type="match status" value="1"/>
</dbReference>
<comment type="function">
    <text evidence="5">The electron transfer flavoprotein serves as a specific electron acceptor for other dehydrogenases. It transfers the electrons to the main respiratory chain via ETF-ubiquinone oxidoreductase (ETF dehydrogenase).</text>
</comment>
<dbReference type="InterPro" id="IPR014729">
    <property type="entry name" value="Rossmann-like_a/b/a_fold"/>
</dbReference>
<dbReference type="GO" id="GO:0033539">
    <property type="term" value="P:fatty acid beta-oxidation using acyl-CoA dehydrogenase"/>
    <property type="evidence" value="ECO:0007669"/>
    <property type="project" value="TreeGrafter"/>
</dbReference>
<evidence type="ECO:0000256" key="2">
    <source>
        <dbReference type="ARBA" id="ARBA00011355"/>
    </source>
</evidence>
<evidence type="ECO:0000259" key="7">
    <source>
        <dbReference type="Pfam" id="PF00766"/>
    </source>
</evidence>
<evidence type="ECO:0000256" key="6">
    <source>
        <dbReference type="PIRSR" id="PIRSR000089-1"/>
    </source>
</evidence>
<dbReference type="Proteomes" id="UP000253975">
    <property type="component" value="Unassembled WGS sequence"/>
</dbReference>
<dbReference type="GO" id="GO:0009055">
    <property type="term" value="F:electron transfer activity"/>
    <property type="evidence" value="ECO:0007669"/>
    <property type="project" value="InterPro"/>
</dbReference>
<comment type="similarity">
    <text evidence="1">Belongs to the ETF alpha-subunit/FixB family.</text>
</comment>
<dbReference type="Gene3D" id="3.40.50.1220">
    <property type="entry name" value="TPP-binding domain"/>
    <property type="match status" value="1"/>
</dbReference>
<feature type="binding site" evidence="6">
    <location>
        <position position="265"/>
    </location>
    <ligand>
        <name>FAD</name>
        <dbReference type="ChEBI" id="CHEBI:57692"/>
    </ligand>
</feature>
<feature type="binding site" evidence="6">
    <location>
        <begin position="244"/>
        <end position="251"/>
    </location>
    <ligand>
        <name>FAD</name>
        <dbReference type="ChEBI" id="CHEBI:57692"/>
    </ligand>
</feature>
<dbReference type="EMBL" id="PPTO01000002">
    <property type="protein sequence ID" value="RDB60725.1"/>
    <property type="molecule type" value="Genomic_DNA"/>
</dbReference>
<proteinExistence type="inferred from homology"/>
<feature type="domain" description="Electron transfer flavoprotein alpha/beta-subunit N-terminal" evidence="8">
    <location>
        <begin position="5"/>
        <end position="150"/>
    </location>
</feature>
<evidence type="ECO:0000256" key="3">
    <source>
        <dbReference type="ARBA" id="ARBA00022448"/>
    </source>
</evidence>
<dbReference type="PANTHER" id="PTHR43153">
    <property type="entry name" value="ELECTRON TRANSFER FLAVOPROTEIN ALPHA"/>
    <property type="match status" value="1"/>
</dbReference>